<name>A0A0E9LZW5_9BACT</name>
<sequence length="77" mass="8724">MHCEGDKTYDEPGDCPVCGMHLKKEETKSVPGNKQTIYTCPMHPEVKQDHPAAAQNAEWISFLKKRMQAARKIIPTK</sequence>
<feature type="domain" description="Heavy metal binding" evidence="1">
    <location>
        <begin position="1"/>
        <end position="24"/>
    </location>
</feature>
<proteinExistence type="predicted"/>
<dbReference type="InterPro" id="IPR045800">
    <property type="entry name" value="HMBD"/>
</dbReference>
<evidence type="ECO:0000313" key="3">
    <source>
        <dbReference type="Proteomes" id="UP000032900"/>
    </source>
</evidence>
<reference evidence="2 3" key="1">
    <citation type="journal article" date="2015" name="Microbes Environ.">
        <title>Distribution and evolution of nitrogen fixation genes in the phylum bacteroidetes.</title>
        <authorList>
            <person name="Inoue J."/>
            <person name="Oshima K."/>
            <person name="Suda W."/>
            <person name="Sakamoto M."/>
            <person name="Iino T."/>
            <person name="Noda S."/>
            <person name="Hongoh Y."/>
            <person name="Hattori M."/>
            <person name="Ohkuma M."/>
        </authorList>
    </citation>
    <scope>NUCLEOTIDE SEQUENCE [LARGE SCALE GENOMIC DNA]</scope>
    <source>
        <strain evidence="2">JCM 15548</strain>
    </source>
</reference>
<comment type="caution">
    <text evidence="2">The sequence shown here is derived from an EMBL/GenBank/DDBJ whole genome shotgun (WGS) entry which is preliminary data.</text>
</comment>
<gene>
    <name evidence="2" type="ORF">JCM15548_12655</name>
</gene>
<keyword evidence="3" id="KW-1185">Reference proteome</keyword>
<dbReference type="Proteomes" id="UP000032900">
    <property type="component" value="Unassembled WGS sequence"/>
</dbReference>
<dbReference type="GO" id="GO:0046872">
    <property type="term" value="F:metal ion binding"/>
    <property type="evidence" value="ECO:0007669"/>
    <property type="project" value="InterPro"/>
</dbReference>
<protein>
    <submittedName>
        <fullName evidence="2">Lead, cadmium, zinc and mercury transporting ATPase</fullName>
    </submittedName>
</protein>
<dbReference type="Pfam" id="PF19335">
    <property type="entry name" value="HMBD"/>
    <property type="match status" value="1"/>
</dbReference>
<evidence type="ECO:0000313" key="2">
    <source>
        <dbReference type="EMBL" id="GAO30390.1"/>
    </source>
</evidence>
<dbReference type="EMBL" id="BAZW01000022">
    <property type="protein sequence ID" value="GAO30390.1"/>
    <property type="molecule type" value="Genomic_DNA"/>
</dbReference>
<evidence type="ECO:0000259" key="1">
    <source>
        <dbReference type="Pfam" id="PF19335"/>
    </source>
</evidence>
<dbReference type="STRING" id="1236989.JCM15548_12655"/>
<accession>A0A0E9LZW5</accession>
<dbReference type="AlphaFoldDB" id="A0A0E9LZW5"/>
<organism evidence="2 3">
    <name type="scientific">Geofilum rubicundum JCM 15548</name>
    <dbReference type="NCBI Taxonomy" id="1236989"/>
    <lineage>
        <taxon>Bacteria</taxon>
        <taxon>Pseudomonadati</taxon>
        <taxon>Bacteroidota</taxon>
        <taxon>Bacteroidia</taxon>
        <taxon>Marinilabiliales</taxon>
        <taxon>Marinilabiliaceae</taxon>
        <taxon>Geofilum</taxon>
    </lineage>
</organism>